<dbReference type="InterPro" id="IPR051783">
    <property type="entry name" value="NAD(P)-dependent_oxidoreduct"/>
</dbReference>
<dbReference type="PANTHER" id="PTHR48079:SF6">
    <property type="entry name" value="NAD(P)-BINDING DOMAIN-CONTAINING PROTEIN-RELATED"/>
    <property type="match status" value="1"/>
</dbReference>
<dbReference type="EMBL" id="PVTR01000003">
    <property type="protein sequence ID" value="PRY89183.1"/>
    <property type="molecule type" value="Genomic_DNA"/>
</dbReference>
<dbReference type="InterPro" id="IPR036291">
    <property type="entry name" value="NAD(P)-bd_dom_sf"/>
</dbReference>
<dbReference type="RefSeq" id="WP_106132952.1">
    <property type="nucleotide sequence ID" value="NZ_PVTR01000003.1"/>
</dbReference>
<dbReference type="OrthoDB" id="751203at2"/>
<dbReference type="Proteomes" id="UP000238157">
    <property type="component" value="Unassembled WGS sequence"/>
</dbReference>
<evidence type="ECO:0000259" key="1">
    <source>
        <dbReference type="Pfam" id="PF13460"/>
    </source>
</evidence>
<feature type="domain" description="NAD(P)-binding" evidence="1">
    <location>
        <begin position="10"/>
        <end position="190"/>
    </location>
</feature>
<evidence type="ECO:0000313" key="3">
    <source>
        <dbReference type="Proteomes" id="UP000238157"/>
    </source>
</evidence>
<organism evidence="2 3">
    <name type="scientific">Mongoliibacter ruber</name>
    <dbReference type="NCBI Taxonomy" id="1750599"/>
    <lineage>
        <taxon>Bacteria</taxon>
        <taxon>Pseudomonadati</taxon>
        <taxon>Bacteroidota</taxon>
        <taxon>Cytophagia</taxon>
        <taxon>Cytophagales</taxon>
        <taxon>Cyclobacteriaceae</taxon>
        <taxon>Mongoliibacter</taxon>
    </lineage>
</organism>
<dbReference type="SUPFAM" id="SSF51735">
    <property type="entry name" value="NAD(P)-binding Rossmann-fold domains"/>
    <property type="match status" value="1"/>
</dbReference>
<dbReference type="GO" id="GO:0004029">
    <property type="term" value="F:aldehyde dehydrogenase (NAD+) activity"/>
    <property type="evidence" value="ECO:0007669"/>
    <property type="project" value="TreeGrafter"/>
</dbReference>
<reference evidence="2 3" key="1">
    <citation type="submission" date="2018-03" db="EMBL/GenBank/DDBJ databases">
        <title>Genomic Encyclopedia of Archaeal and Bacterial Type Strains, Phase II (KMG-II): from individual species to whole genera.</title>
        <authorList>
            <person name="Goeker M."/>
        </authorList>
    </citation>
    <scope>NUCLEOTIDE SEQUENCE [LARGE SCALE GENOMIC DNA]</scope>
    <source>
        <strain evidence="2 3">DSM 27929</strain>
    </source>
</reference>
<dbReference type="Pfam" id="PF13460">
    <property type="entry name" value="NAD_binding_10"/>
    <property type="match status" value="1"/>
</dbReference>
<proteinExistence type="predicted"/>
<accession>A0A2T0WR44</accession>
<sequence>MKTISIIGLGWLGEPLAEKLMQRGYTIKGSTTSVDKLKRLKEKGIFSRQLQFNPHPEGESFQDLFDADVLFVNIPPRIRSLPETFHPEQIKFVKAMAEQAGVKKIIYVSATSVYPDNGQTASEDDNLDLENTGNKALLNAENILRSGKNFDLTIIRYGGLLGVDRIPGRYFSGKENVQGNTPVNYIHRDDAVNMAVWIVEKSLWNEIFNGVAPLHPLRKDVYEKNAIDLRIAPPLSYTAENSPYKVISPQKIIDTGFKFNIPNPLDFWYEKNT</sequence>
<name>A0A2T0WR44_9BACT</name>
<comment type="caution">
    <text evidence="2">The sequence shown here is derived from an EMBL/GenBank/DDBJ whole genome shotgun (WGS) entry which is preliminary data.</text>
</comment>
<dbReference type="InterPro" id="IPR016040">
    <property type="entry name" value="NAD(P)-bd_dom"/>
</dbReference>
<keyword evidence="3" id="KW-1185">Reference proteome</keyword>
<gene>
    <name evidence="2" type="ORF">CLW00_103305</name>
</gene>
<dbReference type="PANTHER" id="PTHR48079">
    <property type="entry name" value="PROTEIN YEEZ"/>
    <property type="match status" value="1"/>
</dbReference>
<evidence type="ECO:0000313" key="2">
    <source>
        <dbReference type="EMBL" id="PRY89183.1"/>
    </source>
</evidence>
<dbReference type="Gene3D" id="3.40.50.720">
    <property type="entry name" value="NAD(P)-binding Rossmann-like Domain"/>
    <property type="match status" value="1"/>
</dbReference>
<dbReference type="GO" id="GO:0005737">
    <property type="term" value="C:cytoplasm"/>
    <property type="evidence" value="ECO:0007669"/>
    <property type="project" value="TreeGrafter"/>
</dbReference>
<dbReference type="AlphaFoldDB" id="A0A2T0WR44"/>
<protein>
    <submittedName>
        <fullName evidence="2">Nucleoside-diphosphate-sugar epimerase</fullName>
    </submittedName>
</protein>